<gene>
    <name evidence="1" type="ORF">I4F81_005039</name>
</gene>
<reference evidence="1" key="1">
    <citation type="submission" date="2019-11" db="EMBL/GenBank/DDBJ databases">
        <title>Nori genome reveals adaptations in red seaweeds to the harsh intertidal environment.</title>
        <authorList>
            <person name="Wang D."/>
            <person name="Mao Y."/>
        </authorList>
    </citation>
    <scope>NUCLEOTIDE SEQUENCE</scope>
    <source>
        <tissue evidence="1">Gametophyte</tissue>
    </source>
</reference>
<evidence type="ECO:0000313" key="2">
    <source>
        <dbReference type="Proteomes" id="UP000798662"/>
    </source>
</evidence>
<sequence length="75" mass="8371">MAGESSINPLRNQTPLTTFSRNLRKKEVFPFAIGFASVLLLSGYFCRVTEEDYKTSINKGFRGPPFVKSASADQH</sequence>
<name>A0ACC3BWQ7_PYRYE</name>
<organism evidence="1 2">
    <name type="scientific">Pyropia yezoensis</name>
    <name type="common">Susabi-nori</name>
    <name type="synonym">Porphyra yezoensis</name>
    <dbReference type="NCBI Taxonomy" id="2788"/>
    <lineage>
        <taxon>Eukaryota</taxon>
        <taxon>Rhodophyta</taxon>
        <taxon>Bangiophyceae</taxon>
        <taxon>Bangiales</taxon>
        <taxon>Bangiaceae</taxon>
        <taxon>Pyropia</taxon>
    </lineage>
</organism>
<accession>A0ACC3BWQ7</accession>
<proteinExistence type="predicted"/>
<dbReference type="Proteomes" id="UP000798662">
    <property type="component" value="Chromosome 1"/>
</dbReference>
<evidence type="ECO:0000313" key="1">
    <source>
        <dbReference type="EMBL" id="KAK1862471.1"/>
    </source>
</evidence>
<dbReference type="EMBL" id="CM020618">
    <property type="protein sequence ID" value="KAK1862471.1"/>
    <property type="molecule type" value="Genomic_DNA"/>
</dbReference>
<comment type="caution">
    <text evidence="1">The sequence shown here is derived from an EMBL/GenBank/DDBJ whole genome shotgun (WGS) entry which is preliminary data.</text>
</comment>
<protein>
    <submittedName>
        <fullName evidence="1">Uncharacterized protein</fullName>
    </submittedName>
</protein>
<keyword evidence="2" id="KW-1185">Reference proteome</keyword>